<dbReference type="EMBL" id="VRMN01000003">
    <property type="protein sequence ID" value="KAA8496267.1"/>
    <property type="molecule type" value="Genomic_DNA"/>
</dbReference>
<reference evidence="2" key="1">
    <citation type="journal article" date="2019" name="Nat. Commun.">
        <title>Expansion of phycobilisome linker gene families in mesophilic red algae.</title>
        <authorList>
            <person name="Lee J."/>
            <person name="Kim D."/>
            <person name="Bhattacharya D."/>
            <person name="Yoon H.S."/>
        </authorList>
    </citation>
    <scope>NUCLEOTIDE SEQUENCE [LARGE SCALE GENOMIC DNA]</scope>
    <source>
        <strain evidence="2">CCMP 1328</strain>
    </source>
</reference>
<evidence type="ECO:0000313" key="2">
    <source>
        <dbReference type="Proteomes" id="UP000324585"/>
    </source>
</evidence>
<accession>A0A5J4Z0R8</accession>
<name>A0A5J4Z0R8_PORPP</name>
<dbReference type="AlphaFoldDB" id="A0A5J4Z0R8"/>
<keyword evidence="2" id="KW-1185">Reference proteome</keyword>
<gene>
    <name evidence="1" type="ORF">FVE85_2422</name>
</gene>
<dbReference type="Proteomes" id="UP000324585">
    <property type="component" value="Unassembled WGS sequence"/>
</dbReference>
<protein>
    <submittedName>
        <fullName evidence="1">Uncharacterized protein</fullName>
    </submittedName>
</protein>
<proteinExistence type="predicted"/>
<sequence length="1039" mass="117853">MFLASAIAPRSGPSELTTRAAVPDMAQLPSFREWVNRMRRIVTDDERILWVLQGDTFRDNSENGVASDNHLWLGMSSLSHHAPFEHVNEQSLMFDMTLDVDSLIVVTRGIRLHPDESFTLILHGLRAVESKAYNLRVHSDSFPSFGDDTVIVQLGELPAANHKQQLVFIVIRGAQADENVRKLIYESVILEAVRDVKDPVTFARMPPNYESAKKRARGESARFISLSIVIGAHVARHFLQRVVDYLDQHFLSRWQILIDSIGFKGLVSTTLWGLTFVELKEKIANGSLQEVTRQLMVQFHAKTGFVSRWCVGFDGSVPGNHVYVDLAVTAIPSAGTSGSSGNTVLWSSNIMQSPLVTWIKNTPKGYAPRIIQQDWFANFPQVSGFRARMDRGSCSMLTSVSAGGAESVIRRGFPRNTCYVQAYHTSRYRSDTHALRPLAWISKHRSIIFEHAESLYGATKALAESIAAETETDTADHGVRCEFRMSLRERHVPLRMTTFFDFDDGRESVEANLWQIVLAWVSQLFSLRYVLVCSTQDLNDYLRITATCYNVLSRRAGRQLARMSDFSATGRFLEQISLARRPLHALMVAAYSLQTGLLRRHPMDETWHRQLVYDACGFKATVGCGWAGQVVWQRMVNFRLEVSGHDAEPHELKVLFQPMQECHALVMLTLQFRHENGDAREALKPPPQVASSRVRGHRVTQAYFGGAGKPSISFTDEASRPVERHSLLELLSMAEPTIEDFWKSFVRLFFIGMQSINFFPVGETDATFRMTEEGWRALALENNIFVVLKPSQFDAARSFCSTKIFSKQRNARGYADEWVWGPIATKMFDLPRLADRDDLGCKFKDMAARSRAQFPDPEQFFLALLGFLESSAQCLISCIPDTINLKTKHTTLLHLKHTSVEYDSQACNRIEIHLQRFQQVNHPIVVQGPQADPLDSLLQTRHWLNWDMSRQNPRSVLSQFETELLNHLMRTFDPNRQPTRADFSRLLIQKARDFAARANSAPYNAAVDVANLQFAHVQRRVLRAFPARAQARTRCDDDA</sequence>
<evidence type="ECO:0000313" key="1">
    <source>
        <dbReference type="EMBL" id="KAA8496267.1"/>
    </source>
</evidence>
<organism evidence="1 2">
    <name type="scientific">Porphyridium purpureum</name>
    <name type="common">Red alga</name>
    <name type="synonym">Porphyridium cruentum</name>
    <dbReference type="NCBI Taxonomy" id="35688"/>
    <lineage>
        <taxon>Eukaryota</taxon>
        <taxon>Rhodophyta</taxon>
        <taxon>Bangiophyceae</taxon>
        <taxon>Porphyridiales</taxon>
        <taxon>Porphyridiaceae</taxon>
        <taxon>Porphyridium</taxon>
    </lineage>
</organism>
<comment type="caution">
    <text evidence="1">The sequence shown here is derived from an EMBL/GenBank/DDBJ whole genome shotgun (WGS) entry which is preliminary data.</text>
</comment>